<dbReference type="PANTHER" id="PTHR39607">
    <property type="entry name" value="XANTHOCILLIN BIOSYNTHESIS CLUSTER TRANSCRIPTION FACTOR XANC-RELATED"/>
    <property type="match status" value="1"/>
</dbReference>
<dbReference type="InterPro" id="IPR046347">
    <property type="entry name" value="bZIP_sf"/>
</dbReference>
<dbReference type="SUPFAM" id="SSF57959">
    <property type="entry name" value="Leucine zipper domain"/>
    <property type="match status" value="1"/>
</dbReference>
<sequence>MPAKHHSPEQSESPKQDPTERRRLQNRLSQRNHRRKIRDRIAKLQERVIASELRAAATLHGWHSAPCIPYEVKPSPSSTSSSLSLSPSSPPAEMQCPPASYNVGLNTMPQLPLFPTPGEYDETGTGVSSLSGSGTSSPTTLVPPDIVAGPGLGLSQGYGLDTVQMCEQWGFQGSVYLATETSLPQILQTLGPSSNAIILLQTPGYSVGGGTMGYTSQEQADMSGCQCQSLGWITCPLHPMG</sequence>
<gene>
    <name evidence="3" type="ORF">ASPVEDRAFT_57042</name>
</gene>
<dbReference type="EMBL" id="KV878138">
    <property type="protein sequence ID" value="OJJ07770.1"/>
    <property type="molecule type" value="Genomic_DNA"/>
</dbReference>
<accession>A0A1L9Q1X6</accession>
<dbReference type="RefSeq" id="XP_040673532.1">
    <property type="nucleotide sequence ID" value="XM_040815288.1"/>
</dbReference>
<keyword evidence="4" id="KW-1185">Reference proteome</keyword>
<dbReference type="InterPro" id="IPR004827">
    <property type="entry name" value="bZIP"/>
</dbReference>
<dbReference type="VEuPathDB" id="FungiDB:ASPVEDRAFT_57042"/>
<dbReference type="InterPro" id="IPR052635">
    <property type="entry name" value="Sec_Metab_Biosynth_Reg"/>
</dbReference>
<evidence type="ECO:0000313" key="4">
    <source>
        <dbReference type="Proteomes" id="UP000184073"/>
    </source>
</evidence>
<protein>
    <recommendedName>
        <fullName evidence="2">BZIP domain-containing protein</fullName>
    </recommendedName>
</protein>
<dbReference type="CDD" id="cd14688">
    <property type="entry name" value="bZIP_YAP"/>
    <property type="match status" value="1"/>
</dbReference>
<feature type="region of interest" description="Disordered" evidence="1">
    <location>
        <begin position="1"/>
        <end position="38"/>
    </location>
</feature>
<dbReference type="Proteomes" id="UP000184073">
    <property type="component" value="Unassembled WGS sequence"/>
</dbReference>
<feature type="compositionally biased region" description="Low complexity" evidence="1">
    <location>
        <begin position="74"/>
        <end position="87"/>
    </location>
</feature>
<name>A0A1L9Q1X6_ASPVE</name>
<dbReference type="Gene3D" id="1.20.5.170">
    <property type="match status" value="1"/>
</dbReference>
<evidence type="ECO:0000313" key="3">
    <source>
        <dbReference type="EMBL" id="OJJ07770.1"/>
    </source>
</evidence>
<feature type="compositionally biased region" description="Basic and acidic residues" evidence="1">
    <location>
        <begin position="1"/>
        <end position="23"/>
    </location>
</feature>
<organism evidence="3 4">
    <name type="scientific">Aspergillus versicolor CBS 583.65</name>
    <dbReference type="NCBI Taxonomy" id="1036611"/>
    <lineage>
        <taxon>Eukaryota</taxon>
        <taxon>Fungi</taxon>
        <taxon>Dikarya</taxon>
        <taxon>Ascomycota</taxon>
        <taxon>Pezizomycotina</taxon>
        <taxon>Eurotiomycetes</taxon>
        <taxon>Eurotiomycetidae</taxon>
        <taxon>Eurotiales</taxon>
        <taxon>Aspergillaceae</taxon>
        <taxon>Aspergillus</taxon>
        <taxon>Aspergillus subgen. Nidulantes</taxon>
    </lineage>
</organism>
<reference evidence="4" key="1">
    <citation type="journal article" date="2017" name="Genome Biol.">
        <title>Comparative genomics reveals high biological diversity and specific adaptations in the industrially and medically important fungal genus Aspergillus.</title>
        <authorList>
            <person name="de Vries R.P."/>
            <person name="Riley R."/>
            <person name="Wiebenga A."/>
            <person name="Aguilar-Osorio G."/>
            <person name="Amillis S."/>
            <person name="Uchima C.A."/>
            <person name="Anderluh G."/>
            <person name="Asadollahi M."/>
            <person name="Askin M."/>
            <person name="Barry K."/>
            <person name="Battaglia E."/>
            <person name="Bayram O."/>
            <person name="Benocci T."/>
            <person name="Braus-Stromeyer S.A."/>
            <person name="Caldana C."/>
            <person name="Canovas D."/>
            <person name="Cerqueira G.C."/>
            <person name="Chen F."/>
            <person name="Chen W."/>
            <person name="Choi C."/>
            <person name="Clum A."/>
            <person name="Dos Santos R.A."/>
            <person name="Damasio A.R."/>
            <person name="Diallinas G."/>
            <person name="Emri T."/>
            <person name="Fekete E."/>
            <person name="Flipphi M."/>
            <person name="Freyberg S."/>
            <person name="Gallo A."/>
            <person name="Gournas C."/>
            <person name="Habgood R."/>
            <person name="Hainaut M."/>
            <person name="Harispe M.L."/>
            <person name="Henrissat B."/>
            <person name="Hilden K.S."/>
            <person name="Hope R."/>
            <person name="Hossain A."/>
            <person name="Karabika E."/>
            <person name="Karaffa L."/>
            <person name="Karanyi Z."/>
            <person name="Krasevec N."/>
            <person name="Kuo A."/>
            <person name="Kusch H."/>
            <person name="LaButti K."/>
            <person name="Lagendijk E.L."/>
            <person name="Lapidus A."/>
            <person name="Levasseur A."/>
            <person name="Lindquist E."/>
            <person name="Lipzen A."/>
            <person name="Logrieco A.F."/>
            <person name="MacCabe A."/>
            <person name="Maekelae M.R."/>
            <person name="Malavazi I."/>
            <person name="Melin P."/>
            <person name="Meyer V."/>
            <person name="Mielnichuk N."/>
            <person name="Miskei M."/>
            <person name="Molnar A.P."/>
            <person name="Mule G."/>
            <person name="Ngan C.Y."/>
            <person name="Orejas M."/>
            <person name="Orosz E."/>
            <person name="Ouedraogo J.P."/>
            <person name="Overkamp K.M."/>
            <person name="Park H.-S."/>
            <person name="Perrone G."/>
            <person name="Piumi F."/>
            <person name="Punt P.J."/>
            <person name="Ram A.F."/>
            <person name="Ramon A."/>
            <person name="Rauscher S."/>
            <person name="Record E."/>
            <person name="Riano-Pachon D.M."/>
            <person name="Robert V."/>
            <person name="Roehrig J."/>
            <person name="Ruller R."/>
            <person name="Salamov A."/>
            <person name="Salih N.S."/>
            <person name="Samson R.A."/>
            <person name="Sandor E."/>
            <person name="Sanguinetti M."/>
            <person name="Schuetze T."/>
            <person name="Sepcic K."/>
            <person name="Shelest E."/>
            <person name="Sherlock G."/>
            <person name="Sophianopoulou V."/>
            <person name="Squina F.M."/>
            <person name="Sun H."/>
            <person name="Susca A."/>
            <person name="Todd R.B."/>
            <person name="Tsang A."/>
            <person name="Unkles S.E."/>
            <person name="van de Wiele N."/>
            <person name="van Rossen-Uffink D."/>
            <person name="Oliveira J.V."/>
            <person name="Vesth T.C."/>
            <person name="Visser J."/>
            <person name="Yu J.-H."/>
            <person name="Zhou M."/>
            <person name="Andersen M.R."/>
            <person name="Archer D.B."/>
            <person name="Baker S.E."/>
            <person name="Benoit I."/>
            <person name="Brakhage A.A."/>
            <person name="Braus G.H."/>
            <person name="Fischer R."/>
            <person name="Frisvad J.C."/>
            <person name="Goldman G.H."/>
            <person name="Houbraken J."/>
            <person name="Oakley B."/>
            <person name="Pocsi I."/>
            <person name="Scazzocchio C."/>
            <person name="Seiboth B."/>
            <person name="vanKuyk P.A."/>
            <person name="Wortman J."/>
            <person name="Dyer P.S."/>
            <person name="Grigoriev I.V."/>
        </authorList>
    </citation>
    <scope>NUCLEOTIDE SEQUENCE [LARGE SCALE GENOMIC DNA]</scope>
    <source>
        <strain evidence="4">CBS 583.65</strain>
    </source>
</reference>
<evidence type="ECO:0000259" key="2">
    <source>
        <dbReference type="PROSITE" id="PS00036"/>
    </source>
</evidence>
<dbReference type="GO" id="GO:0003700">
    <property type="term" value="F:DNA-binding transcription factor activity"/>
    <property type="evidence" value="ECO:0007669"/>
    <property type="project" value="InterPro"/>
</dbReference>
<dbReference type="PROSITE" id="PS00036">
    <property type="entry name" value="BZIP_BASIC"/>
    <property type="match status" value="1"/>
</dbReference>
<feature type="domain" description="BZIP" evidence="2">
    <location>
        <begin position="21"/>
        <end position="36"/>
    </location>
</feature>
<dbReference type="GeneID" id="63730799"/>
<dbReference type="OrthoDB" id="4496773at2759"/>
<feature type="region of interest" description="Disordered" evidence="1">
    <location>
        <begin position="72"/>
        <end position="94"/>
    </location>
</feature>
<dbReference type="PANTHER" id="PTHR39607:SF3">
    <property type="entry name" value="BZIP DOMAIN-CONTAINING PROTEIN"/>
    <property type="match status" value="1"/>
</dbReference>
<dbReference type="AlphaFoldDB" id="A0A1L9Q1X6"/>
<evidence type="ECO:0000256" key="1">
    <source>
        <dbReference type="SAM" id="MobiDB-lite"/>
    </source>
</evidence>
<feature type="compositionally biased region" description="Low complexity" evidence="1">
    <location>
        <begin position="123"/>
        <end position="141"/>
    </location>
</feature>
<proteinExistence type="predicted"/>
<feature type="region of interest" description="Disordered" evidence="1">
    <location>
        <begin position="122"/>
        <end position="141"/>
    </location>
</feature>